<dbReference type="InterPro" id="IPR038750">
    <property type="entry name" value="YczE/YyaS-like"/>
</dbReference>
<reference evidence="2 3" key="1">
    <citation type="submission" date="2020-08" db="EMBL/GenBank/DDBJ databases">
        <title>Genomic Encyclopedia of Type Strains, Phase III (KMG-III): the genomes of soil and plant-associated and newly described type strains.</title>
        <authorList>
            <person name="Whitman W."/>
        </authorList>
    </citation>
    <scope>NUCLEOTIDE SEQUENCE [LARGE SCALE GENOMIC DNA]</scope>
    <source>
        <strain evidence="2 3">CECT 8693</strain>
    </source>
</reference>
<keyword evidence="1" id="KW-0472">Membrane</keyword>
<keyword evidence="1" id="KW-1133">Transmembrane helix</keyword>
<dbReference type="Pfam" id="PF19700">
    <property type="entry name" value="DUF6198"/>
    <property type="match status" value="1"/>
</dbReference>
<dbReference type="EMBL" id="JACJIP010000038">
    <property type="protein sequence ID" value="MBA9087916.1"/>
    <property type="molecule type" value="Genomic_DNA"/>
</dbReference>
<dbReference type="AlphaFoldDB" id="A0A7W3SX71"/>
<feature type="transmembrane region" description="Helical" evidence="1">
    <location>
        <begin position="78"/>
        <end position="98"/>
    </location>
</feature>
<evidence type="ECO:0000313" key="3">
    <source>
        <dbReference type="Proteomes" id="UP000567067"/>
    </source>
</evidence>
<gene>
    <name evidence="2" type="ORF">FHR92_004409</name>
</gene>
<dbReference type="RefSeq" id="WP_246334642.1">
    <property type="nucleotide sequence ID" value="NZ_JACJIP010000038.1"/>
</dbReference>
<comment type="caution">
    <text evidence="2">The sequence shown here is derived from an EMBL/GenBank/DDBJ whole genome shotgun (WGS) entry which is preliminary data.</text>
</comment>
<evidence type="ECO:0000313" key="2">
    <source>
        <dbReference type="EMBL" id="MBA9087916.1"/>
    </source>
</evidence>
<feature type="transmembrane region" description="Helical" evidence="1">
    <location>
        <begin position="110"/>
        <end position="132"/>
    </location>
</feature>
<feature type="transmembrane region" description="Helical" evidence="1">
    <location>
        <begin position="12"/>
        <end position="31"/>
    </location>
</feature>
<evidence type="ECO:0000256" key="1">
    <source>
        <dbReference type="SAM" id="Phobius"/>
    </source>
</evidence>
<dbReference type="PANTHER" id="PTHR40078:SF1">
    <property type="entry name" value="INTEGRAL MEMBRANE PROTEIN"/>
    <property type="match status" value="1"/>
</dbReference>
<organism evidence="2 3">
    <name type="scientific">Fontibacillus solani</name>
    <dbReference type="NCBI Taxonomy" id="1572857"/>
    <lineage>
        <taxon>Bacteria</taxon>
        <taxon>Bacillati</taxon>
        <taxon>Bacillota</taxon>
        <taxon>Bacilli</taxon>
        <taxon>Bacillales</taxon>
        <taxon>Paenibacillaceae</taxon>
        <taxon>Fontibacillus</taxon>
    </lineage>
</organism>
<dbReference type="Proteomes" id="UP000567067">
    <property type="component" value="Unassembled WGS sequence"/>
</dbReference>
<protein>
    <submittedName>
        <fullName evidence="2">Putative membrane protein YczE</fullName>
    </submittedName>
</protein>
<name>A0A7W3SX71_9BACL</name>
<dbReference type="PANTHER" id="PTHR40078">
    <property type="entry name" value="INTEGRAL MEMBRANE PROTEIN-RELATED"/>
    <property type="match status" value="1"/>
</dbReference>
<feature type="transmembrane region" description="Helical" evidence="1">
    <location>
        <begin position="167"/>
        <end position="195"/>
    </location>
</feature>
<keyword evidence="3" id="KW-1185">Reference proteome</keyword>
<keyword evidence="1" id="KW-0812">Transmembrane</keyword>
<accession>A0A7W3SX71</accession>
<sequence length="214" mass="23568">MGTRVKIRVEPRRLIIMLIGNIFMGLGVAIFKLSGLGNDPFNGMAMALAEYIGLSYATFLIMLNLGLFVVQFFAGRKFIGAGTIVNAFLLGYFITYIYDSALGLFGEPLVLWQQVITVVVGVVVISFGISLYQASNVGVSPYDSLSLIMKNYLPKIPYFWHRMFTDIICALICFLFGGIVGLGTLVSAFCLGPIVQFFDVHVSEKLLAEGRKHI</sequence>
<proteinExistence type="predicted"/>
<feature type="transmembrane region" description="Helical" evidence="1">
    <location>
        <begin position="51"/>
        <end position="73"/>
    </location>
</feature>